<reference evidence="1 2" key="2">
    <citation type="journal article" date="2016" name="Genome Announc.">
        <title>Draft Genome Sequences of Streptomyces scabiei S58, Streptomyces turgidiscabies T45, and Streptomyces acidiscabies a10, the Pathogens of Potato Common Scab, Isolated in Japan.</title>
        <authorList>
            <person name="Tomihama T."/>
            <person name="Nishi Y."/>
            <person name="Sakai M."/>
            <person name="Ikenaga M."/>
            <person name="Okubo T."/>
            <person name="Ikeda S."/>
        </authorList>
    </citation>
    <scope>NUCLEOTIDE SEQUENCE [LARGE SCALE GENOMIC DNA]</scope>
    <source>
        <strain evidence="1 2">S58</strain>
    </source>
</reference>
<name>A0A100JSG9_STRSC</name>
<evidence type="ECO:0000313" key="1">
    <source>
        <dbReference type="EMBL" id="GAQ64858.1"/>
    </source>
</evidence>
<proteinExistence type="predicted"/>
<reference evidence="2" key="3">
    <citation type="submission" date="2016-02" db="EMBL/GenBank/DDBJ databases">
        <title>Draft genome of pathogenic Streptomyces sp. in Japan.</title>
        <authorList>
            <person name="Tomihama T."/>
            <person name="Ikenaga M."/>
            <person name="Sakai M."/>
            <person name="Okubo T."/>
            <person name="Ikeda S."/>
        </authorList>
    </citation>
    <scope>NUCLEOTIDE SEQUENCE [LARGE SCALE GENOMIC DNA]</scope>
    <source>
        <strain evidence="2">S58</strain>
    </source>
</reference>
<dbReference type="AlphaFoldDB" id="A0A100JSG9"/>
<sequence>MTASLFSNWSDEMNLSFTKTTRGTDTTRSAHKRLAPLATVAAHEPRTQRSTGRVTDARDLRLARQGFTSSI</sequence>
<gene>
    <name evidence="1" type="ORF">SsS58_05263</name>
</gene>
<reference evidence="2" key="1">
    <citation type="submission" date="2015-11" db="EMBL/GenBank/DDBJ databases">
        <authorList>
            <consortium name="Cross-ministerial Strategic Innovation Promotion Program (SIP) consortium"/>
            <person name="Tomihama T."/>
            <person name="Ikenaga M."/>
            <person name="Sakai M."/>
            <person name="Okubo T."/>
            <person name="Ikeda S."/>
        </authorList>
    </citation>
    <scope>NUCLEOTIDE SEQUENCE [LARGE SCALE GENOMIC DNA]</scope>
    <source>
        <strain evidence="2">S58</strain>
    </source>
</reference>
<comment type="caution">
    <text evidence="1">The sequence shown here is derived from an EMBL/GenBank/DDBJ whole genome shotgun (WGS) entry which is preliminary data.</text>
</comment>
<protein>
    <submittedName>
        <fullName evidence="1">Uncharacterized protein</fullName>
    </submittedName>
</protein>
<dbReference type="EMBL" id="BCMM01000026">
    <property type="protein sequence ID" value="GAQ64858.1"/>
    <property type="molecule type" value="Genomic_DNA"/>
</dbReference>
<dbReference type="Proteomes" id="UP000067448">
    <property type="component" value="Unassembled WGS sequence"/>
</dbReference>
<evidence type="ECO:0000313" key="2">
    <source>
        <dbReference type="Proteomes" id="UP000067448"/>
    </source>
</evidence>
<accession>A0A100JSG9</accession>
<dbReference type="OMA" id="HEPRTQR"/>
<dbReference type="InterPro" id="IPR026334">
    <property type="entry name" value="FxSxx-COOH"/>
</dbReference>
<organism evidence="1 2">
    <name type="scientific">Streptomyces scabiei</name>
    <dbReference type="NCBI Taxonomy" id="1930"/>
    <lineage>
        <taxon>Bacteria</taxon>
        <taxon>Bacillati</taxon>
        <taxon>Actinomycetota</taxon>
        <taxon>Actinomycetes</taxon>
        <taxon>Kitasatosporales</taxon>
        <taxon>Streptomycetaceae</taxon>
        <taxon>Streptomyces</taxon>
    </lineage>
</organism>
<dbReference type="NCBIfam" id="TIGR04268">
    <property type="entry name" value="FxSxx-COOH"/>
    <property type="match status" value="1"/>
</dbReference>